<dbReference type="SUPFAM" id="SSF49854">
    <property type="entry name" value="Spermadhesin, CUB domain"/>
    <property type="match status" value="2"/>
</dbReference>
<proteinExistence type="predicted"/>
<dbReference type="InterPro" id="IPR035976">
    <property type="entry name" value="Sushi/SCR/CCP_sf"/>
</dbReference>
<dbReference type="Pfam" id="PF00431">
    <property type="entry name" value="CUB"/>
    <property type="match status" value="2"/>
</dbReference>
<dbReference type="Proteomes" id="UP000242450">
    <property type="component" value="Chromosome 32"/>
</dbReference>
<dbReference type="InterPro" id="IPR051277">
    <property type="entry name" value="SEZ6_CSMD_C4BPB_Regulators"/>
</dbReference>
<dbReference type="InterPro" id="IPR035914">
    <property type="entry name" value="Sperma_CUB_dom_sf"/>
</dbReference>
<keyword evidence="2" id="KW-0732">Signal</keyword>
<name>A0A212C2P1_CEREH</name>
<evidence type="ECO:0000259" key="7">
    <source>
        <dbReference type="PROSITE" id="PS50923"/>
    </source>
</evidence>
<dbReference type="Gene3D" id="2.60.120.290">
    <property type="entry name" value="Spermadhesin, CUB domain"/>
    <property type="match status" value="3"/>
</dbReference>
<feature type="domain" description="CUB" evidence="6">
    <location>
        <begin position="153"/>
        <end position="247"/>
    </location>
</feature>
<sequence length="247" mass="27209">MAQSAVEVSFLIPLQHSQERQKVRGTTVPALLNSTSNQLYLHFQSDISVAAAGFHLEYKKHCLFYVAYKCVSCVFIAVGLAACQEPALPSNGIKTGDRYMVNDVLSFQCEPGYTLQLVNFISSFLEQGRSHISCMPGTVRRWNYPSPLCIATCGGTLSSMGGVVLSPGFPGTYPNNLDCTWKISLPIGYANHDYLEIQNGPYHTSPMIGQFSGPDLPSALLSTTHETLIHFYSDHSQNRPGFKLTYQ</sequence>
<comment type="caution">
    <text evidence="5">Lacks conserved residue(s) required for the propagation of feature annotation.</text>
</comment>
<dbReference type="OrthoDB" id="406096at2759"/>
<evidence type="ECO:0000313" key="9">
    <source>
        <dbReference type="Proteomes" id="UP000242450"/>
    </source>
</evidence>
<evidence type="ECO:0000256" key="2">
    <source>
        <dbReference type="ARBA" id="ARBA00022729"/>
    </source>
</evidence>
<dbReference type="SMART" id="SM00032">
    <property type="entry name" value="CCP"/>
    <property type="match status" value="1"/>
</dbReference>
<keyword evidence="1 5" id="KW-0768">Sushi</keyword>
<evidence type="ECO:0000259" key="6">
    <source>
        <dbReference type="PROSITE" id="PS01180"/>
    </source>
</evidence>
<evidence type="ECO:0000256" key="5">
    <source>
        <dbReference type="PROSITE-ProRule" id="PRU00302"/>
    </source>
</evidence>
<dbReference type="PROSITE" id="PS01180">
    <property type="entry name" value="CUB"/>
    <property type="match status" value="1"/>
</dbReference>
<dbReference type="PANTHER" id="PTHR45656:SF3">
    <property type="entry name" value="CUB AND SUSHI DOMAIN-CONTAINING PROTEIN 1"/>
    <property type="match status" value="1"/>
</dbReference>
<dbReference type="Gene3D" id="2.10.70.10">
    <property type="entry name" value="Complement Module, domain 1"/>
    <property type="match status" value="1"/>
</dbReference>
<keyword evidence="4" id="KW-1015">Disulfide bond</keyword>
<dbReference type="PROSITE" id="PS50923">
    <property type="entry name" value="SUSHI"/>
    <property type="match status" value="1"/>
</dbReference>
<protein>
    <submittedName>
        <fullName evidence="8">Uncharacterized protein</fullName>
    </submittedName>
</protein>
<dbReference type="Pfam" id="PF00084">
    <property type="entry name" value="Sushi"/>
    <property type="match status" value="1"/>
</dbReference>
<comment type="caution">
    <text evidence="8">The sequence shown here is derived from an EMBL/GenBank/DDBJ whole genome shotgun (WGS) entry which is preliminary data.</text>
</comment>
<dbReference type="PANTHER" id="PTHR45656">
    <property type="entry name" value="PROTEIN CBR-CLEC-78"/>
    <property type="match status" value="1"/>
</dbReference>
<dbReference type="SMART" id="SM00042">
    <property type="entry name" value="CUB"/>
    <property type="match status" value="1"/>
</dbReference>
<dbReference type="CDD" id="cd00033">
    <property type="entry name" value="CCP"/>
    <property type="match status" value="1"/>
</dbReference>
<dbReference type="AlphaFoldDB" id="A0A212C2P1"/>
<dbReference type="CDD" id="cd00041">
    <property type="entry name" value="CUB"/>
    <property type="match status" value="1"/>
</dbReference>
<evidence type="ECO:0000256" key="1">
    <source>
        <dbReference type="ARBA" id="ARBA00022659"/>
    </source>
</evidence>
<evidence type="ECO:0000256" key="4">
    <source>
        <dbReference type="ARBA" id="ARBA00023157"/>
    </source>
</evidence>
<dbReference type="EMBL" id="MKHE01000032">
    <property type="protein sequence ID" value="OWK00257.1"/>
    <property type="molecule type" value="Genomic_DNA"/>
</dbReference>
<keyword evidence="9" id="KW-1185">Reference proteome</keyword>
<dbReference type="SUPFAM" id="SSF57535">
    <property type="entry name" value="Complement control module/SCR domain"/>
    <property type="match status" value="1"/>
</dbReference>
<reference evidence="8 9" key="1">
    <citation type="journal article" date="2018" name="Mol. Genet. Genomics">
        <title>The red deer Cervus elaphus genome CerEla1.0: sequencing, annotating, genes, and chromosomes.</title>
        <authorList>
            <person name="Bana N.A."/>
            <person name="Nyiri A."/>
            <person name="Nagy J."/>
            <person name="Frank K."/>
            <person name="Nagy T."/>
            <person name="Steger V."/>
            <person name="Schiller M."/>
            <person name="Lakatos P."/>
            <person name="Sugar L."/>
            <person name="Horn P."/>
            <person name="Barta E."/>
            <person name="Orosz L."/>
        </authorList>
    </citation>
    <scope>NUCLEOTIDE SEQUENCE [LARGE SCALE GENOMIC DNA]</scope>
    <source>
        <strain evidence="8">Hungarian</strain>
    </source>
</reference>
<evidence type="ECO:0000313" key="8">
    <source>
        <dbReference type="EMBL" id="OWK00257.1"/>
    </source>
</evidence>
<feature type="non-terminal residue" evidence="8">
    <location>
        <position position="247"/>
    </location>
</feature>
<dbReference type="InterPro" id="IPR000859">
    <property type="entry name" value="CUB_dom"/>
</dbReference>
<organism evidence="8 9">
    <name type="scientific">Cervus elaphus hippelaphus</name>
    <name type="common">European red deer</name>
    <dbReference type="NCBI Taxonomy" id="46360"/>
    <lineage>
        <taxon>Eukaryota</taxon>
        <taxon>Metazoa</taxon>
        <taxon>Chordata</taxon>
        <taxon>Craniata</taxon>
        <taxon>Vertebrata</taxon>
        <taxon>Euteleostomi</taxon>
        <taxon>Mammalia</taxon>
        <taxon>Eutheria</taxon>
        <taxon>Laurasiatheria</taxon>
        <taxon>Artiodactyla</taxon>
        <taxon>Ruminantia</taxon>
        <taxon>Pecora</taxon>
        <taxon>Cervidae</taxon>
        <taxon>Cervinae</taxon>
        <taxon>Cervus</taxon>
    </lineage>
</organism>
<keyword evidence="3" id="KW-0677">Repeat</keyword>
<accession>A0A212C2P1</accession>
<evidence type="ECO:0000256" key="3">
    <source>
        <dbReference type="ARBA" id="ARBA00022737"/>
    </source>
</evidence>
<feature type="domain" description="Sushi" evidence="7">
    <location>
        <begin position="81"/>
        <end position="151"/>
    </location>
</feature>
<gene>
    <name evidence="8" type="ORF">Celaphus_00019210</name>
</gene>
<dbReference type="InterPro" id="IPR000436">
    <property type="entry name" value="Sushi_SCR_CCP_dom"/>
</dbReference>